<evidence type="ECO:0000256" key="1">
    <source>
        <dbReference type="SAM" id="MobiDB-lite"/>
    </source>
</evidence>
<proteinExistence type="predicted"/>
<organism evidence="3 4">
    <name type="scientific">Caerostris extrusa</name>
    <name type="common">Bark spider</name>
    <name type="synonym">Caerostris bankana</name>
    <dbReference type="NCBI Taxonomy" id="172846"/>
    <lineage>
        <taxon>Eukaryota</taxon>
        <taxon>Metazoa</taxon>
        <taxon>Ecdysozoa</taxon>
        <taxon>Arthropoda</taxon>
        <taxon>Chelicerata</taxon>
        <taxon>Arachnida</taxon>
        <taxon>Araneae</taxon>
        <taxon>Araneomorphae</taxon>
        <taxon>Entelegynae</taxon>
        <taxon>Araneoidea</taxon>
        <taxon>Araneidae</taxon>
        <taxon>Caerostris</taxon>
    </lineage>
</organism>
<gene>
    <name evidence="3" type="primary">rasgrf2</name>
    <name evidence="3" type="ORF">CEXT_449991</name>
</gene>
<sequence>MHDEVSETENIRKNLATERMIAGGCDILLDVNQVFVRQGGVIQVLGGEKSKLPRARMGKRETEVIRQCFLFTNHMLLCTRSTNGKLHLIEHRSKSDQLRSLSDQGIGKIPLSDATLIEDVTEPFQFTVDDCDESFYGRKIPPQPHNLSGETESSSTRNAYVSGLGVCSIAHSLSYYPNPLKTNLLSLLGSISSASSQSSGFSETSAATSSGSSGQKDYGGLDFKIVVDFKNGSQVTIHLVAPSMQEKAAWTSDISQVRPSTVQRWNKLDTKKHTSTIGPARCSARMLIPRKCRLCWAVGGGGGNPCK</sequence>
<feature type="region of interest" description="Disordered" evidence="1">
    <location>
        <begin position="196"/>
        <end position="215"/>
    </location>
</feature>
<feature type="compositionally biased region" description="Low complexity" evidence="1">
    <location>
        <begin position="196"/>
        <end position="214"/>
    </location>
</feature>
<dbReference type="SUPFAM" id="SSF50729">
    <property type="entry name" value="PH domain-like"/>
    <property type="match status" value="1"/>
</dbReference>
<dbReference type="AlphaFoldDB" id="A0AAV4NPN4"/>
<dbReference type="SMART" id="SM00233">
    <property type="entry name" value="PH"/>
    <property type="match status" value="1"/>
</dbReference>
<keyword evidence="4" id="KW-1185">Reference proteome</keyword>
<protein>
    <submittedName>
        <fullName evidence="3">Ras-specific guanine nucleotide-releasing factor 2</fullName>
    </submittedName>
</protein>
<dbReference type="InterPro" id="IPR011993">
    <property type="entry name" value="PH-like_dom_sf"/>
</dbReference>
<evidence type="ECO:0000313" key="3">
    <source>
        <dbReference type="EMBL" id="GIX86265.1"/>
    </source>
</evidence>
<accession>A0AAV4NPN4</accession>
<dbReference type="EMBL" id="BPLR01021124">
    <property type="protein sequence ID" value="GIX86265.1"/>
    <property type="molecule type" value="Genomic_DNA"/>
</dbReference>
<reference evidence="3 4" key="1">
    <citation type="submission" date="2021-06" db="EMBL/GenBank/DDBJ databases">
        <title>Caerostris extrusa draft genome.</title>
        <authorList>
            <person name="Kono N."/>
            <person name="Arakawa K."/>
        </authorList>
    </citation>
    <scope>NUCLEOTIDE SEQUENCE [LARGE SCALE GENOMIC DNA]</scope>
</reference>
<dbReference type="Gene3D" id="2.30.29.30">
    <property type="entry name" value="Pleckstrin-homology domain (PH domain)/Phosphotyrosine-binding domain (PTB)"/>
    <property type="match status" value="1"/>
</dbReference>
<name>A0AAV4NPN4_CAEEX</name>
<comment type="caution">
    <text evidence="3">The sequence shown here is derived from an EMBL/GenBank/DDBJ whole genome shotgun (WGS) entry which is preliminary data.</text>
</comment>
<dbReference type="Proteomes" id="UP001054945">
    <property type="component" value="Unassembled WGS sequence"/>
</dbReference>
<evidence type="ECO:0000313" key="4">
    <source>
        <dbReference type="Proteomes" id="UP001054945"/>
    </source>
</evidence>
<evidence type="ECO:0000259" key="2">
    <source>
        <dbReference type="SMART" id="SM00233"/>
    </source>
</evidence>
<feature type="domain" description="PH" evidence="2">
    <location>
        <begin position="36"/>
        <end position="261"/>
    </location>
</feature>
<dbReference type="InterPro" id="IPR001849">
    <property type="entry name" value="PH_domain"/>
</dbReference>